<evidence type="ECO:0000313" key="3">
    <source>
        <dbReference type="Proteomes" id="UP000251835"/>
    </source>
</evidence>
<protein>
    <submittedName>
        <fullName evidence="2">Uncharacterized protein</fullName>
    </submittedName>
</protein>
<keyword evidence="3" id="KW-1185">Reference proteome</keyword>
<feature type="transmembrane region" description="Helical" evidence="1">
    <location>
        <begin position="30"/>
        <end position="50"/>
    </location>
</feature>
<reference evidence="2 3" key="1">
    <citation type="submission" date="2018-05" db="EMBL/GenBank/DDBJ databases">
        <title>Genomic Encyclopedia of Type Strains, Phase IV (KMG-IV): sequencing the most valuable type-strain genomes for metagenomic binning, comparative biology and taxonomic classification.</title>
        <authorList>
            <person name="Goeker M."/>
        </authorList>
    </citation>
    <scope>NUCLEOTIDE SEQUENCE [LARGE SCALE GENOMIC DNA]</scope>
    <source>
        <strain evidence="2 3">DSM 28579</strain>
    </source>
</reference>
<sequence length="119" mass="14740">MLELYCHNRKKEYLVFYQTINSFVQIAEKIMTNLIILFLFTFFINIPFGYWRGGEKKFSWQWFVAIHVPVVFLYFMRNWLELEYTWVTFPVLLAIFFLGQYVGKRWRQKRMSQQDIQEI</sequence>
<gene>
    <name evidence="2" type="ORF">C7377_0856</name>
</gene>
<dbReference type="AlphaFoldDB" id="A0A7L4USM9"/>
<keyword evidence="1" id="KW-0812">Transmembrane</keyword>
<keyword evidence="1" id="KW-0472">Membrane</keyword>
<proteinExistence type="predicted"/>
<feature type="transmembrane region" description="Helical" evidence="1">
    <location>
        <begin position="62"/>
        <end position="80"/>
    </location>
</feature>
<name>A0A7L4USM9_BALHA</name>
<evidence type="ECO:0000313" key="2">
    <source>
        <dbReference type="EMBL" id="PVX52532.1"/>
    </source>
</evidence>
<dbReference type="Proteomes" id="UP000251835">
    <property type="component" value="Unassembled WGS sequence"/>
</dbReference>
<organism evidence="2 3">
    <name type="scientific">Balneicella halophila</name>
    <dbReference type="NCBI Taxonomy" id="1537566"/>
    <lineage>
        <taxon>Bacteria</taxon>
        <taxon>Pseudomonadati</taxon>
        <taxon>Bacteroidota</taxon>
        <taxon>Bacteroidia</taxon>
        <taxon>Bacteroidales</taxon>
        <taxon>Balneicellaceae</taxon>
        <taxon>Balneicella</taxon>
    </lineage>
</organism>
<keyword evidence="1" id="KW-1133">Transmembrane helix</keyword>
<feature type="transmembrane region" description="Helical" evidence="1">
    <location>
        <begin position="86"/>
        <end position="103"/>
    </location>
</feature>
<dbReference type="EMBL" id="QENZ01000003">
    <property type="protein sequence ID" value="PVX52532.1"/>
    <property type="molecule type" value="Genomic_DNA"/>
</dbReference>
<evidence type="ECO:0000256" key="1">
    <source>
        <dbReference type="SAM" id="Phobius"/>
    </source>
</evidence>
<accession>A0A7L4USM9</accession>
<comment type="caution">
    <text evidence="2">The sequence shown here is derived from an EMBL/GenBank/DDBJ whole genome shotgun (WGS) entry which is preliminary data.</text>
</comment>